<sequence length="329" mass="37038">MIFRNFSDYLNTSNQFFLGIPTVNVGSVSVIQMNSIEFPSVSSSCSIMQKEAFLKLYSEYLERSALASNYQSTENIKCFDLLSGRINILERGHLSYGKNFITGYCDTTGTSSNPFSSSNSVKKAIAELIEKNELIFFWYLNLGEKIDINDSKVKSLIGENLLANYEIFLFKIGILSSWFTVIGILFKDGQVVSTGICCNENYKCALEGAIQEMKILRVLNSYKLYSNFPLTQEEQNIIYKKICHFENKIISSKLKKVSSDLNLSINEMISDLNIAILSRNKFTAVVSVYSSSLIKCLPIKENLMKCVEVDIVKKIGINSIINTPDCIVL</sequence>
<organism evidence="1 2">
    <name type="scientific">Streptococcus mitis</name>
    <dbReference type="NCBI Taxonomy" id="28037"/>
    <lineage>
        <taxon>Bacteria</taxon>
        <taxon>Bacillati</taxon>
        <taxon>Bacillota</taxon>
        <taxon>Bacilli</taxon>
        <taxon>Lactobacillales</taxon>
        <taxon>Streptococcaceae</taxon>
        <taxon>Streptococcus</taxon>
        <taxon>Streptococcus mitis group</taxon>
    </lineage>
</organism>
<proteinExistence type="predicted"/>
<accession>A0A6I1TUW9</accession>
<dbReference type="EMBL" id="WIJP01000002">
    <property type="protein sequence ID" value="MQQ29128.1"/>
    <property type="molecule type" value="Genomic_DNA"/>
</dbReference>
<dbReference type="Proteomes" id="UP000438885">
    <property type="component" value="Unassembled WGS sequence"/>
</dbReference>
<comment type="caution">
    <text evidence="1">The sequence shown here is derived from an EMBL/GenBank/DDBJ whole genome shotgun (WGS) entry which is preliminary data.</text>
</comment>
<dbReference type="AlphaFoldDB" id="A0A6I1TUW9"/>
<gene>
    <name evidence="1" type="ORF">GEZ84_01770</name>
</gene>
<evidence type="ECO:0000313" key="1">
    <source>
        <dbReference type="EMBL" id="MQQ29128.1"/>
    </source>
</evidence>
<evidence type="ECO:0008006" key="3">
    <source>
        <dbReference type="Google" id="ProtNLM"/>
    </source>
</evidence>
<protein>
    <recommendedName>
        <fullName evidence="3">YcaO domain-containing protein</fullName>
    </recommendedName>
</protein>
<name>A0A6I1TUW9_STRMT</name>
<dbReference type="RefSeq" id="WP_153223111.1">
    <property type="nucleotide sequence ID" value="NZ_WIJP01000002.1"/>
</dbReference>
<evidence type="ECO:0000313" key="2">
    <source>
        <dbReference type="Proteomes" id="UP000438885"/>
    </source>
</evidence>
<reference evidence="1 2" key="1">
    <citation type="submission" date="2019-10" db="EMBL/GenBank/DDBJ databases">
        <title>Streptococcus mitis of the oral and urogenital tracts.</title>
        <authorList>
            <person name="Price T."/>
            <person name="Mores C.R."/>
            <person name="Putonti C."/>
            <person name="Wolfe A.J."/>
        </authorList>
    </citation>
    <scope>NUCLEOTIDE SEQUENCE [LARGE SCALE GENOMIC DNA]</scope>
    <source>
        <strain evidence="1 2">SM10</strain>
    </source>
</reference>